<keyword evidence="2" id="KW-1185">Reference proteome</keyword>
<organism evidence="1 2">
    <name type="scientific">Ficus carica</name>
    <name type="common">Common fig</name>
    <dbReference type="NCBI Taxonomy" id="3494"/>
    <lineage>
        <taxon>Eukaryota</taxon>
        <taxon>Viridiplantae</taxon>
        <taxon>Streptophyta</taxon>
        <taxon>Embryophyta</taxon>
        <taxon>Tracheophyta</taxon>
        <taxon>Spermatophyta</taxon>
        <taxon>Magnoliopsida</taxon>
        <taxon>eudicotyledons</taxon>
        <taxon>Gunneridae</taxon>
        <taxon>Pentapetalae</taxon>
        <taxon>rosids</taxon>
        <taxon>fabids</taxon>
        <taxon>Rosales</taxon>
        <taxon>Moraceae</taxon>
        <taxon>Ficeae</taxon>
        <taxon>Ficus</taxon>
    </lineage>
</organism>
<proteinExistence type="predicted"/>
<dbReference type="Proteomes" id="UP001187192">
    <property type="component" value="Unassembled WGS sequence"/>
</dbReference>
<evidence type="ECO:0000313" key="1">
    <source>
        <dbReference type="EMBL" id="GMN59525.1"/>
    </source>
</evidence>
<comment type="caution">
    <text evidence="1">The sequence shown here is derived from an EMBL/GenBank/DDBJ whole genome shotgun (WGS) entry which is preliminary data.</text>
</comment>
<dbReference type="EMBL" id="BTGU01000088">
    <property type="protein sequence ID" value="GMN59525.1"/>
    <property type="molecule type" value="Genomic_DNA"/>
</dbReference>
<accession>A0AA88J1D7</accession>
<dbReference type="AlphaFoldDB" id="A0AA88J1D7"/>
<sequence>MGPMVDIADVDNMATTATMTENNAAPPNSAVISFFLSGSSADWLLAGYGLHAIQFAPLNAITLFNDDVTRLSPYGQQFDLVDHSRLDSFHPEHLNQSLNPCLTDFHNPLRHVLPQPLLGTPPTEAFNMQQAIANVVSKQVNTMERRMPQALGHPATYEDLLDEMDLSPFAQAIIVTTMPAKLLQI</sequence>
<evidence type="ECO:0000313" key="2">
    <source>
        <dbReference type="Proteomes" id="UP001187192"/>
    </source>
</evidence>
<name>A0AA88J1D7_FICCA</name>
<protein>
    <submittedName>
        <fullName evidence="1">Uncharacterized protein</fullName>
    </submittedName>
</protein>
<reference evidence="1" key="1">
    <citation type="submission" date="2023-07" db="EMBL/GenBank/DDBJ databases">
        <title>draft genome sequence of fig (Ficus carica).</title>
        <authorList>
            <person name="Takahashi T."/>
            <person name="Nishimura K."/>
        </authorList>
    </citation>
    <scope>NUCLEOTIDE SEQUENCE</scope>
</reference>
<gene>
    <name evidence="1" type="ORF">TIFTF001_028621</name>
</gene>